<organism evidence="1 2">
    <name type="scientific">Dyadobacter pollutisoli</name>
    <dbReference type="NCBI Taxonomy" id="2910158"/>
    <lineage>
        <taxon>Bacteria</taxon>
        <taxon>Pseudomonadati</taxon>
        <taxon>Bacteroidota</taxon>
        <taxon>Cytophagia</taxon>
        <taxon>Cytophagales</taxon>
        <taxon>Spirosomataceae</taxon>
        <taxon>Dyadobacter</taxon>
    </lineage>
</organism>
<reference evidence="1" key="1">
    <citation type="submission" date="2022-11" db="EMBL/GenBank/DDBJ databases">
        <title>Dyadobacter pollutisoli sp. nov., isolated from plastic dumped soil.</title>
        <authorList>
            <person name="Kim J.M."/>
            <person name="Kim K.R."/>
            <person name="Lee J.K."/>
            <person name="Hao L."/>
            <person name="Jeon C.O."/>
        </authorList>
    </citation>
    <scope>NUCLEOTIDE SEQUENCE</scope>
    <source>
        <strain evidence="1">U1</strain>
    </source>
</reference>
<protein>
    <submittedName>
        <fullName evidence="1">Uncharacterized protein</fullName>
    </submittedName>
</protein>
<name>A0A9E8SK79_9BACT</name>
<accession>A0A9E8SK79</accession>
<dbReference type="Proteomes" id="UP001164653">
    <property type="component" value="Chromosome"/>
</dbReference>
<sequence length="70" mass="8189">MNALRFIEKPQNREIKISLPDYFNDDLVEVIILSLDKKESETSRLNIAQTYLDQSQKSSFDTGKFDPHEQ</sequence>
<keyword evidence="2" id="KW-1185">Reference proteome</keyword>
<evidence type="ECO:0000313" key="2">
    <source>
        <dbReference type="Proteomes" id="UP001164653"/>
    </source>
</evidence>
<proteinExistence type="predicted"/>
<evidence type="ECO:0000313" key="1">
    <source>
        <dbReference type="EMBL" id="WAC10919.1"/>
    </source>
</evidence>
<dbReference type="EMBL" id="CP112998">
    <property type="protein sequence ID" value="WAC10919.1"/>
    <property type="molecule type" value="Genomic_DNA"/>
</dbReference>
<dbReference type="AlphaFoldDB" id="A0A9E8SK79"/>
<dbReference type="RefSeq" id="WP_244822680.1">
    <property type="nucleotide sequence ID" value="NZ_CP112998.1"/>
</dbReference>
<dbReference type="KEGG" id="dpf:ON006_24625"/>
<gene>
    <name evidence="1" type="ORF">ON006_24625</name>
</gene>